<proteinExistence type="predicted"/>
<feature type="compositionally biased region" description="Low complexity" evidence="1">
    <location>
        <begin position="207"/>
        <end position="242"/>
    </location>
</feature>
<evidence type="ECO:0000256" key="1">
    <source>
        <dbReference type="SAM" id="MobiDB-lite"/>
    </source>
</evidence>
<name>A0A1X6N0V8_9APHY</name>
<feature type="compositionally biased region" description="Low complexity" evidence="1">
    <location>
        <begin position="136"/>
        <end position="148"/>
    </location>
</feature>
<dbReference type="OrthoDB" id="70161at2759"/>
<evidence type="ECO:0000313" key="3">
    <source>
        <dbReference type="Proteomes" id="UP000194127"/>
    </source>
</evidence>
<dbReference type="GeneID" id="36330385"/>
<feature type="region of interest" description="Disordered" evidence="1">
    <location>
        <begin position="136"/>
        <end position="345"/>
    </location>
</feature>
<protein>
    <recommendedName>
        <fullName evidence="4">Autophagy-related protein 13</fullName>
    </recommendedName>
</protein>
<reference evidence="2 3" key="1">
    <citation type="submission" date="2017-04" db="EMBL/GenBank/DDBJ databases">
        <title>Genome Sequence of the Model Brown-Rot Fungus Postia placenta SB12.</title>
        <authorList>
            <consortium name="DOE Joint Genome Institute"/>
            <person name="Gaskell J."/>
            <person name="Kersten P."/>
            <person name="Larrondo L.F."/>
            <person name="Canessa P."/>
            <person name="Martinez D."/>
            <person name="Hibbett D."/>
            <person name="Schmoll M."/>
            <person name="Kubicek C.P."/>
            <person name="Martinez A.T."/>
            <person name="Yadav J."/>
            <person name="Master E."/>
            <person name="Magnuson J.K."/>
            <person name="James T."/>
            <person name="Yaver D."/>
            <person name="Berka R."/>
            <person name="Labutti K."/>
            <person name="Lipzen A."/>
            <person name="Aerts A."/>
            <person name="Barry K."/>
            <person name="Henrissat B."/>
            <person name="Blanchette R."/>
            <person name="Grigoriev I."/>
            <person name="Cullen D."/>
        </authorList>
    </citation>
    <scope>NUCLEOTIDE SEQUENCE [LARGE SCALE GENOMIC DNA]</scope>
    <source>
        <strain evidence="2 3">MAD-698-R-SB12</strain>
    </source>
</reference>
<dbReference type="Proteomes" id="UP000194127">
    <property type="component" value="Unassembled WGS sequence"/>
</dbReference>
<evidence type="ECO:0008006" key="4">
    <source>
        <dbReference type="Google" id="ProtNLM"/>
    </source>
</evidence>
<organism evidence="2 3">
    <name type="scientific">Postia placenta MAD-698-R-SB12</name>
    <dbReference type="NCBI Taxonomy" id="670580"/>
    <lineage>
        <taxon>Eukaryota</taxon>
        <taxon>Fungi</taxon>
        <taxon>Dikarya</taxon>
        <taxon>Basidiomycota</taxon>
        <taxon>Agaricomycotina</taxon>
        <taxon>Agaricomycetes</taxon>
        <taxon>Polyporales</taxon>
        <taxon>Adustoporiaceae</taxon>
        <taxon>Rhodonia</taxon>
    </lineage>
</organism>
<sequence>MLKKDTRTFPAILHPQGALKLSVTYLTTPNFDLVERESLLSSQFFHEGVDFTPTLVRHSQRESISSSPGRLAQQTALPSSHQSSVADQFILPPPISSRTASFPITGGGSPRMQTMALPSVRRLSNAGMGLGGAGSLSGLSEGSSRQGGASIVSRDEGPSVSALAARLRRESTGAGRGMASATSLQQELSSSPGPVPIRRGPITPVYPFKSSTLSSGSPSPSVRQHSPLGSLPSAGPSLPSRPIHSPTSSRVGVNVPLMSSRAPSSPATPFRPSPPLAPSSFGERRSLGSAEGIAESPRMGGAKRYSSSFGYRYAATGGVGSEGSAGSAGREGERAAGASFLSNNTDDDDISAFVQAIDARRPLAGLREQSTPPPDEPLDGRPNSANVSRPSSELARARTMSMPGPMLATESAVDERLREMSEAFKSTLRGLGGRRRRAVVGANVPQDEPAQECVHTPVDEGIALPATYVRPRYGSMGSVRSGFSIASGEVIGRMDPEVGGDPGRSAR</sequence>
<dbReference type="EMBL" id="KZ110597">
    <property type="protein sequence ID" value="OSX62271.1"/>
    <property type="molecule type" value="Genomic_DNA"/>
</dbReference>
<gene>
    <name evidence="2" type="ORF">POSPLADRAFT_1142504</name>
</gene>
<dbReference type="STRING" id="670580.A0A1X6N0V8"/>
<feature type="region of interest" description="Disordered" evidence="1">
    <location>
        <begin position="362"/>
        <end position="397"/>
    </location>
</feature>
<evidence type="ECO:0000313" key="2">
    <source>
        <dbReference type="EMBL" id="OSX62271.1"/>
    </source>
</evidence>
<feature type="region of interest" description="Disordered" evidence="1">
    <location>
        <begin position="60"/>
        <end position="85"/>
    </location>
</feature>
<dbReference type="RefSeq" id="XP_024339065.1">
    <property type="nucleotide sequence ID" value="XM_024485436.1"/>
</dbReference>
<feature type="compositionally biased region" description="Polar residues" evidence="1">
    <location>
        <begin position="180"/>
        <end position="192"/>
    </location>
</feature>
<dbReference type="AlphaFoldDB" id="A0A1X6N0V8"/>
<accession>A0A1X6N0V8</accession>
<keyword evidence="3" id="KW-1185">Reference proteome</keyword>
<feature type="compositionally biased region" description="Polar residues" evidence="1">
    <location>
        <begin position="62"/>
        <end position="85"/>
    </location>
</feature>